<dbReference type="Gene3D" id="3.30.2310.20">
    <property type="entry name" value="RelE-like"/>
    <property type="match status" value="1"/>
</dbReference>
<comment type="caution">
    <text evidence="2">The sequence shown here is derived from an EMBL/GenBank/DDBJ whole genome shotgun (WGS) entry which is preliminary data.</text>
</comment>
<accession>A0A4S8PU04</accession>
<proteinExistence type="predicted"/>
<reference evidence="2 3" key="1">
    <citation type="submission" date="2019-04" db="EMBL/GenBank/DDBJ databases">
        <title>genome sequence of strain W3.</title>
        <authorList>
            <person name="Gao J."/>
            <person name="Sun J."/>
        </authorList>
    </citation>
    <scope>NUCLEOTIDE SEQUENCE [LARGE SCALE GENOMIC DNA]</scope>
    <source>
        <strain evidence="2 3">W3</strain>
    </source>
</reference>
<organism evidence="2 3">
    <name type="scientific">Rhizobium rosettiformans W3</name>
    <dbReference type="NCBI Taxonomy" id="538378"/>
    <lineage>
        <taxon>Bacteria</taxon>
        <taxon>Pseudomonadati</taxon>
        <taxon>Pseudomonadota</taxon>
        <taxon>Alphaproteobacteria</taxon>
        <taxon>Hyphomicrobiales</taxon>
        <taxon>Rhizobiaceae</taxon>
        <taxon>Rhizobium/Agrobacterium group</taxon>
        <taxon>Rhizobium</taxon>
    </lineage>
</organism>
<dbReference type="InterPro" id="IPR007712">
    <property type="entry name" value="RelE/ParE_toxin"/>
</dbReference>
<protein>
    <submittedName>
        <fullName evidence="2">Type II toxin-antitoxin system RelE/ParE family toxin</fullName>
    </submittedName>
</protein>
<keyword evidence="1" id="KW-1277">Toxin-antitoxin system</keyword>
<dbReference type="Pfam" id="PF05016">
    <property type="entry name" value="ParE_toxin"/>
    <property type="match status" value="1"/>
</dbReference>
<name>A0A4S8PU04_9HYPH</name>
<evidence type="ECO:0000256" key="1">
    <source>
        <dbReference type="ARBA" id="ARBA00022649"/>
    </source>
</evidence>
<sequence length="99" mass="12015">MARIRRRPLFVEDLNAIWKFVASDNEAAAERLIRDLEERYQMLAERPLLGVQRFPRYPAMRLFPFRRYLIIYQPLDTGDGIELIRLLHAARDYRRFFDD</sequence>
<evidence type="ECO:0000313" key="2">
    <source>
        <dbReference type="EMBL" id="THV34937.1"/>
    </source>
</evidence>
<dbReference type="AlphaFoldDB" id="A0A4S8PU04"/>
<gene>
    <name evidence="2" type="ORF">FAA86_14795</name>
</gene>
<dbReference type="InterPro" id="IPR035093">
    <property type="entry name" value="RelE/ParE_toxin_dom_sf"/>
</dbReference>
<dbReference type="Proteomes" id="UP000307378">
    <property type="component" value="Unassembled WGS sequence"/>
</dbReference>
<dbReference type="RefSeq" id="WP_136541757.1">
    <property type="nucleotide sequence ID" value="NZ_STGU01000007.1"/>
</dbReference>
<evidence type="ECO:0000313" key="3">
    <source>
        <dbReference type="Proteomes" id="UP000307378"/>
    </source>
</evidence>
<dbReference type="EMBL" id="STGU01000007">
    <property type="protein sequence ID" value="THV34937.1"/>
    <property type="molecule type" value="Genomic_DNA"/>
</dbReference>